<dbReference type="InterPro" id="IPR003343">
    <property type="entry name" value="Big_2"/>
</dbReference>
<dbReference type="EMBL" id="CP136051">
    <property type="protein sequence ID" value="WOK05307.1"/>
    <property type="molecule type" value="Genomic_DNA"/>
</dbReference>
<dbReference type="SMART" id="SM00635">
    <property type="entry name" value="BID_2"/>
    <property type="match status" value="2"/>
</dbReference>
<feature type="domain" description="DM13" evidence="1">
    <location>
        <begin position="207"/>
        <end position="306"/>
    </location>
</feature>
<evidence type="ECO:0000259" key="1">
    <source>
        <dbReference type="PROSITE" id="PS51549"/>
    </source>
</evidence>
<evidence type="ECO:0000313" key="3">
    <source>
        <dbReference type="Proteomes" id="UP001302349"/>
    </source>
</evidence>
<dbReference type="Gene3D" id="2.60.40.1080">
    <property type="match status" value="2"/>
</dbReference>
<dbReference type="PROSITE" id="PS51549">
    <property type="entry name" value="DM13"/>
    <property type="match status" value="1"/>
</dbReference>
<proteinExistence type="predicted"/>
<dbReference type="Pfam" id="PF10517">
    <property type="entry name" value="DM13"/>
    <property type="match status" value="1"/>
</dbReference>
<name>A0ABZ0ILB4_9BACT</name>
<dbReference type="InterPro" id="IPR019545">
    <property type="entry name" value="DM13_domain"/>
</dbReference>
<dbReference type="InterPro" id="IPR008964">
    <property type="entry name" value="Invasin/intimin_cell_adhesion"/>
</dbReference>
<accession>A0ABZ0ILB4</accession>
<gene>
    <name evidence="2" type="ORF">RT717_19695</name>
</gene>
<reference evidence="2 3" key="1">
    <citation type="journal article" date="2023" name="Microbiol. Resour. Announc.">
        <title>Complete Genome Sequence of Imperialibacter roseus strain P4T.</title>
        <authorList>
            <person name="Tizabi D.R."/>
            <person name="Bachvaroff T."/>
            <person name="Hill R.T."/>
        </authorList>
    </citation>
    <scope>NUCLEOTIDE SEQUENCE [LARGE SCALE GENOMIC DNA]</scope>
    <source>
        <strain evidence="2 3">P4T</strain>
    </source>
</reference>
<dbReference type="RefSeq" id="WP_317488066.1">
    <property type="nucleotide sequence ID" value="NZ_CP136051.1"/>
</dbReference>
<sequence length="306" mass="32314">MSLIQRFIAFSTFSALMISCIGTDLVEDTVSSVEIFSPQAFLSVNESLQMTSNGVNEFGDRFDVPTTWQSSDPTVATVDLNGIVFGVARGQVTITASYGGQVSKGLQLNVIDLANEVAYIKITGEDMRLEAGESVDLNAFVYNSADVTIDDIEVTWSSTDPTIASVDNEGLVLGVANGTTNIIASADGVNSEPYQIIVGGEFGVRTGSFIGKGGYNVSGDVRVSILDSNALQVSLQDNFNSNNGPGLFVYLSNQDNSVAGGKELAALASTTGPSSYRADGVAIDDYKYVIILCKPFNVVFGLAELN</sequence>
<dbReference type="Proteomes" id="UP001302349">
    <property type="component" value="Chromosome"/>
</dbReference>
<evidence type="ECO:0000313" key="2">
    <source>
        <dbReference type="EMBL" id="WOK05307.1"/>
    </source>
</evidence>
<protein>
    <submittedName>
        <fullName evidence="2">DM13 domain-containing protein</fullName>
    </submittedName>
</protein>
<dbReference type="Pfam" id="PF02368">
    <property type="entry name" value="Big_2"/>
    <property type="match status" value="2"/>
</dbReference>
<dbReference type="SUPFAM" id="SSF49373">
    <property type="entry name" value="Invasin/intimin cell-adhesion fragments"/>
    <property type="match status" value="2"/>
</dbReference>
<keyword evidence="3" id="KW-1185">Reference proteome</keyword>
<organism evidence="2 3">
    <name type="scientific">Imperialibacter roseus</name>
    <dbReference type="NCBI Taxonomy" id="1324217"/>
    <lineage>
        <taxon>Bacteria</taxon>
        <taxon>Pseudomonadati</taxon>
        <taxon>Bacteroidota</taxon>
        <taxon>Cytophagia</taxon>
        <taxon>Cytophagales</taxon>
        <taxon>Flammeovirgaceae</taxon>
        <taxon>Imperialibacter</taxon>
    </lineage>
</organism>
<dbReference type="PROSITE" id="PS51257">
    <property type="entry name" value="PROKAR_LIPOPROTEIN"/>
    <property type="match status" value="1"/>
</dbReference>